<proteinExistence type="inferred from homology"/>
<dbReference type="InterPro" id="IPR029062">
    <property type="entry name" value="Class_I_gatase-like"/>
</dbReference>
<keyword evidence="2" id="KW-0645">Protease</keyword>
<dbReference type="GO" id="GO:0008236">
    <property type="term" value="F:serine-type peptidase activity"/>
    <property type="evidence" value="ECO:0007669"/>
    <property type="project" value="UniProtKB-KW"/>
</dbReference>
<dbReference type="Gene3D" id="3.40.50.880">
    <property type="match status" value="1"/>
</dbReference>
<dbReference type="GO" id="GO:0006508">
    <property type="term" value="P:proteolysis"/>
    <property type="evidence" value="ECO:0007669"/>
    <property type="project" value="UniProtKB-KW"/>
</dbReference>
<gene>
    <name evidence="5" type="ORF">DFO73_101843</name>
</gene>
<sequence length="75" mass="8765">MRQIIALGGGGLYEARESLIRSVYLDQSRKPNPKICYVPTATGDSDICIKWFYDFFEKHNASLHIYHYLNRLQEI</sequence>
<reference evidence="5 6" key="1">
    <citation type="submission" date="2018-05" db="EMBL/GenBank/DDBJ databases">
        <title>Freshwater and sediment microbial communities from various areas in North America, analyzing microbe dynamics in response to fracking.</title>
        <authorList>
            <person name="Lamendella R."/>
        </authorList>
    </citation>
    <scope>NUCLEOTIDE SEQUENCE [LARGE SCALE GENOMIC DNA]</scope>
    <source>
        <strain evidence="5 6">15_TX</strain>
    </source>
</reference>
<dbReference type="Proteomes" id="UP000247150">
    <property type="component" value="Unassembled WGS sequence"/>
</dbReference>
<name>A0A2V3A7M8_9BACI</name>
<keyword evidence="4" id="KW-0720">Serine protease</keyword>
<comment type="similarity">
    <text evidence="1">Belongs to the peptidase S51 family.</text>
</comment>
<accession>A0A2V3A7M8</accession>
<evidence type="ECO:0000256" key="4">
    <source>
        <dbReference type="ARBA" id="ARBA00022825"/>
    </source>
</evidence>
<evidence type="ECO:0000256" key="3">
    <source>
        <dbReference type="ARBA" id="ARBA00022801"/>
    </source>
</evidence>
<comment type="caution">
    <text evidence="5">The sequence shown here is derived from an EMBL/GenBank/DDBJ whole genome shotgun (WGS) entry which is preliminary data.</text>
</comment>
<protein>
    <submittedName>
        <fullName evidence="5">Peptidase S51-like protein</fullName>
    </submittedName>
</protein>
<evidence type="ECO:0000313" key="5">
    <source>
        <dbReference type="EMBL" id="PWW32578.1"/>
    </source>
</evidence>
<evidence type="ECO:0000256" key="1">
    <source>
        <dbReference type="ARBA" id="ARBA00006534"/>
    </source>
</evidence>
<keyword evidence="3" id="KW-0378">Hydrolase</keyword>
<dbReference type="EMBL" id="QGTW01000001">
    <property type="protein sequence ID" value="PWW32578.1"/>
    <property type="molecule type" value="Genomic_DNA"/>
</dbReference>
<organism evidence="5 6">
    <name type="scientific">Cytobacillus oceanisediminis</name>
    <dbReference type="NCBI Taxonomy" id="665099"/>
    <lineage>
        <taxon>Bacteria</taxon>
        <taxon>Bacillati</taxon>
        <taxon>Bacillota</taxon>
        <taxon>Bacilli</taxon>
        <taxon>Bacillales</taxon>
        <taxon>Bacillaceae</taxon>
        <taxon>Cytobacillus</taxon>
    </lineage>
</organism>
<evidence type="ECO:0000313" key="6">
    <source>
        <dbReference type="Proteomes" id="UP000247150"/>
    </source>
</evidence>
<dbReference type="InterPro" id="IPR005320">
    <property type="entry name" value="Peptidase_S51"/>
</dbReference>
<dbReference type="Pfam" id="PF03575">
    <property type="entry name" value="Peptidase_S51"/>
    <property type="match status" value="1"/>
</dbReference>
<evidence type="ECO:0000256" key="2">
    <source>
        <dbReference type="ARBA" id="ARBA00022670"/>
    </source>
</evidence>
<dbReference type="AlphaFoldDB" id="A0A2V3A7M8"/>